<dbReference type="InterPro" id="IPR038287">
    <property type="entry name" value="Cse2_sf"/>
</dbReference>
<organism evidence="1 2">
    <name type="scientific">Kosakonia cowanii JCM 10956 = DSM 18146</name>
    <dbReference type="NCBI Taxonomy" id="1300165"/>
    <lineage>
        <taxon>Bacteria</taxon>
        <taxon>Pseudomonadati</taxon>
        <taxon>Pseudomonadota</taxon>
        <taxon>Gammaproteobacteria</taxon>
        <taxon>Enterobacterales</taxon>
        <taxon>Enterobacteriaceae</taxon>
        <taxon>Kosakonia</taxon>
    </lineage>
</organism>
<dbReference type="AlphaFoldDB" id="A0A831EEP1"/>
<proteinExistence type="predicted"/>
<dbReference type="Gene3D" id="1.10.520.40">
    <property type="entry name" value="CRISPR-associated protein Cse2"/>
    <property type="match status" value="1"/>
</dbReference>
<dbReference type="InterPro" id="IPR013382">
    <property type="entry name" value="CRISPR-assoc_prot_Cse2"/>
</dbReference>
<sequence length="177" mass="20052">MAEKAQTFSRAERFVSYVIERINKDKGFAARLKRADNPATEYQSWELLAEFGVDLEKEWQRLPWCAVGAALARAQPKANGTLALGTAIAACYDEGNQSEQAKTRLRRLLACTSTTEASRILRPLLALMTSRGVTPNFSQLLEQLLWFSGNGQDRIRARWAQDFYRRADDMSPEMTDE</sequence>
<evidence type="ECO:0000313" key="2">
    <source>
        <dbReference type="Proteomes" id="UP000187148"/>
    </source>
</evidence>
<dbReference type="KEGG" id="kco:BWI95_03660"/>
<dbReference type="Pfam" id="PF09485">
    <property type="entry name" value="CRISPR_Cse2"/>
    <property type="match status" value="1"/>
</dbReference>
<dbReference type="CDD" id="cd09731">
    <property type="entry name" value="Cse2_I-E"/>
    <property type="match status" value="1"/>
</dbReference>
<dbReference type="NCBIfam" id="TIGR02548">
    <property type="entry name" value="casB_cse2"/>
    <property type="match status" value="1"/>
</dbReference>
<reference evidence="1 2" key="1">
    <citation type="submission" date="2017-01" db="EMBL/GenBank/DDBJ databases">
        <authorList>
            <person name="Cao J.-M."/>
        </authorList>
    </citation>
    <scope>NUCLEOTIDE SEQUENCE [LARGE SCALE GENOMIC DNA]</scope>
    <source>
        <strain evidence="1 2">888-76</strain>
    </source>
</reference>
<keyword evidence="2" id="KW-1185">Reference proteome</keyword>
<dbReference type="Proteomes" id="UP000187148">
    <property type="component" value="Chromosome"/>
</dbReference>
<accession>A0A831EEP1</accession>
<dbReference type="EMBL" id="CP019445">
    <property type="protein sequence ID" value="APZ07562.1"/>
    <property type="molecule type" value="Genomic_DNA"/>
</dbReference>
<protein>
    <submittedName>
        <fullName evidence="1">Type I-E CRISPR-associated protein Cse2/CasB</fullName>
    </submittedName>
</protein>
<gene>
    <name evidence="1" type="ORF">BWI95_03660</name>
</gene>
<name>A0A831EEP1_9ENTR</name>
<evidence type="ECO:0000313" key="1">
    <source>
        <dbReference type="EMBL" id="APZ07562.1"/>
    </source>
</evidence>